<dbReference type="Proteomes" id="UP000006727">
    <property type="component" value="Chromosome 23"/>
</dbReference>
<reference evidence="2 4" key="2">
    <citation type="journal article" date="2018" name="Plant J.">
        <title>The Physcomitrella patens chromosome-scale assembly reveals moss genome structure and evolution.</title>
        <authorList>
            <person name="Lang D."/>
            <person name="Ullrich K.K."/>
            <person name="Murat F."/>
            <person name="Fuchs J."/>
            <person name="Jenkins J."/>
            <person name="Haas F.B."/>
            <person name="Piednoel M."/>
            <person name="Gundlach H."/>
            <person name="Van Bel M."/>
            <person name="Meyberg R."/>
            <person name="Vives C."/>
            <person name="Morata J."/>
            <person name="Symeonidi A."/>
            <person name="Hiss M."/>
            <person name="Muchero W."/>
            <person name="Kamisugi Y."/>
            <person name="Saleh O."/>
            <person name="Blanc G."/>
            <person name="Decker E.L."/>
            <person name="van Gessel N."/>
            <person name="Grimwood J."/>
            <person name="Hayes R.D."/>
            <person name="Graham S.W."/>
            <person name="Gunter L.E."/>
            <person name="McDaniel S.F."/>
            <person name="Hoernstein S.N.W."/>
            <person name="Larsson A."/>
            <person name="Li F.W."/>
            <person name="Perroud P.F."/>
            <person name="Phillips J."/>
            <person name="Ranjan P."/>
            <person name="Rokshar D.S."/>
            <person name="Rothfels C.J."/>
            <person name="Schneider L."/>
            <person name="Shu S."/>
            <person name="Stevenson D.W."/>
            <person name="Thummler F."/>
            <person name="Tillich M."/>
            <person name="Villarreal Aguilar J.C."/>
            <person name="Widiez T."/>
            <person name="Wong G.K."/>
            <person name="Wymore A."/>
            <person name="Zhang Y."/>
            <person name="Zimmer A.D."/>
            <person name="Quatrano R.S."/>
            <person name="Mayer K.F.X."/>
            <person name="Goodstein D."/>
            <person name="Casacuberta J.M."/>
            <person name="Vandepoele K."/>
            <person name="Reski R."/>
            <person name="Cuming A.C."/>
            <person name="Tuskan G.A."/>
            <person name="Maumus F."/>
            <person name="Salse J."/>
            <person name="Schmutz J."/>
            <person name="Rensing S.A."/>
        </authorList>
    </citation>
    <scope>NUCLEOTIDE SEQUENCE [LARGE SCALE GENOMIC DNA]</scope>
    <source>
        <strain evidence="3 4">cv. Gransden 2004</strain>
    </source>
</reference>
<dbReference type="EnsemblPlants" id="Pp3c23_7357V3.1">
    <property type="protein sequence ID" value="Pp3c23_7357V3.1"/>
    <property type="gene ID" value="Pp3c23_7357"/>
</dbReference>
<feature type="region of interest" description="Disordered" evidence="1">
    <location>
        <begin position="59"/>
        <end position="89"/>
    </location>
</feature>
<reference evidence="3" key="3">
    <citation type="submission" date="2020-12" db="UniProtKB">
        <authorList>
            <consortium name="EnsemblPlants"/>
        </authorList>
    </citation>
    <scope>IDENTIFICATION</scope>
</reference>
<protein>
    <submittedName>
        <fullName evidence="2 3">Uncharacterized protein</fullName>
    </submittedName>
</protein>
<organism evidence="2">
    <name type="scientific">Physcomitrium patens</name>
    <name type="common">Spreading-leaved earth moss</name>
    <name type="synonym">Physcomitrella patens</name>
    <dbReference type="NCBI Taxonomy" id="3218"/>
    <lineage>
        <taxon>Eukaryota</taxon>
        <taxon>Viridiplantae</taxon>
        <taxon>Streptophyta</taxon>
        <taxon>Embryophyta</taxon>
        <taxon>Bryophyta</taxon>
        <taxon>Bryophytina</taxon>
        <taxon>Bryopsida</taxon>
        <taxon>Funariidae</taxon>
        <taxon>Funariales</taxon>
        <taxon>Funariaceae</taxon>
        <taxon>Physcomitrium</taxon>
    </lineage>
</organism>
<evidence type="ECO:0000256" key="1">
    <source>
        <dbReference type="SAM" id="MobiDB-lite"/>
    </source>
</evidence>
<dbReference type="InParanoid" id="A0A2K1IIC8"/>
<feature type="compositionally biased region" description="Basic and acidic residues" evidence="1">
    <location>
        <begin position="61"/>
        <end position="75"/>
    </location>
</feature>
<reference evidence="2 4" key="1">
    <citation type="journal article" date="2008" name="Science">
        <title>The Physcomitrella genome reveals evolutionary insights into the conquest of land by plants.</title>
        <authorList>
            <person name="Rensing S."/>
            <person name="Lang D."/>
            <person name="Zimmer A."/>
            <person name="Terry A."/>
            <person name="Salamov A."/>
            <person name="Shapiro H."/>
            <person name="Nishiyama T."/>
            <person name="Perroud P.-F."/>
            <person name="Lindquist E."/>
            <person name="Kamisugi Y."/>
            <person name="Tanahashi T."/>
            <person name="Sakakibara K."/>
            <person name="Fujita T."/>
            <person name="Oishi K."/>
            <person name="Shin-I T."/>
            <person name="Kuroki Y."/>
            <person name="Toyoda A."/>
            <person name="Suzuki Y."/>
            <person name="Hashimoto A."/>
            <person name="Yamaguchi K."/>
            <person name="Sugano A."/>
            <person name="Kohara Y."/>
            <person name="Fujiyama A."/>
            <person name="Anterola A."/>
            <person name="Aoki S."/>
            <person name="Ashton N."/>
            <person name="Barbazuk W.B."/>
            <person name="Barker E."/>
            <person name="Bennetzen J."/>
            <person name="Bezanilla M."/>
            <person name="Blankenship R."/>
            <person name="Cho S.H."/>
            <person name="Dutcher S."/>
            <person name="Estelle M."/>
            <person name="Fawcett J.A."/>
            <person name="Gundlach H."/>
            <person name="Hanada K."/>
            <person name="Heyl A."/>
            <person name="Hicks K.A."/>
            <person name="Hugh J."/>
            <person name="Lohr M."/>
            <person name="Mayer K."/>
            <person name="Melkozernov A."/>
            <person name="Murata T."/>
            <person name="Nelson D."/>
            <person name="Pils B."/>
            <person name="Prigge M."/>
            <person name="Reiss B."/>
            <person name="Renner T."/>
            <person name="Rombauts S."/>
            <person name="Rushton P."/>
            <person name="Sanderfoot A."/>
            <person name="Schween G."/>
            <person name="Shiu S.-H."/>
            <person name="Stueber K."/>
            <person name="Theodoulou F.L."/>
            <person name="Tu H."/>
            <person name="Van de Peer Y."/>
            <person name="Verrier P.J."/>
            <person name="Waters E."/>
            <person name="Wood A."/>
            <person name="Yang L."/>
            <person name="Cove D."/>
            <person name="Cuming A."/>
            <person name="Hasebe M."/>
            <person name="Lucas S."/>
            <person name="Mishler D.B."/>
            <person name="Reski R."/>
            <person name="Grigoriev I."/>
            <person name="Quatrano R.S."/>
            <person name="Boore J.L."/>
        </authorList>
    </citation>
    <scope>NUCLEOTIDE SEQUENCE [LARGE SCALE GENOMIC DNA]</scope>
    <source>
        <strain evidence="3 4">cv. Gransden 2004</strain>
    </source>
</reference>
<gene>
    <name evidence="2" type="ORF">PHYPA_027723</name>
</gene>
<dbReference type="EMBL" id="ABEU02000023">
    <property type="protein sequence ID" value="PNR29031.1"/>
    <property type="molecule type" value="Genomic_DNA"/>
</dbReference>
<evidence type="ECO:0000313" key="3">
    <source>
        <dbReference type="EnsemblPlants" id="Pp3c23_7357V3.1"/>
    </source>
</evidence>
<sequence length="89" mass="10009">MIKEIGSSASRDVGIFPLMHTISHGCVSIFAAGPGVASRREREQLKALSRFVASRSSPWDRAQRRLPKERERERAFTTLDPSRPVESFP</sequence>
<keyword evidence="4" id="KW-1185">Reference proteome</keyword>
<evidence type="ECO:0000313" key="2">
    <source>
        <dbReference type="EMBL" id="PNR29031.1"/>
    </source>
</evidence>
<dbReference type="AlphaFoldDB" id="A0A2K1IIC8"/>
<proteinExistence type="predicted"/>
<accession>A0A2K1IIC8</accession>
<evidence type="ECO:0000313" key="4">
    <source>
        <dbReference type="Proteomes" id="UP000006727"/>
    </source>
</evidence>
<dbReference type="Gramene" id="Pp3c23_7357V3.1">
    <property type="protein sequence ID" value="Pp3c23_7357V3.1"/>
    <property type="gene ID" value="Pp3c23_7357"/>
</dbReference>
<name>A0A2K1IIC8_PHYPA</name>